<keyword evidence="4" id="KW-0732">Signal</keyword>
<dbReference type="SMART" id="SM00633">
    <property type="entry name" value="Glyco_10"/>
    <property type="match status" value="1"/>
</dbReference>
<evidence type="ECO:0000256" key="4">
    <source>
        <dbReference type="SAM" id="SignalP"/>
    </source>
</evidence>
<feature type="domain" description="GH10" evidence="5">
    <location>
        <begin position="74"/>
        <end position="369"/>
    </location>
</feature>
<gene>
    <name evidence="6" type="ORF">PQO03_18140</name>
</gene>
<dbReference type="PANTHER" id="PTHR31490:SF1">
    <property type="entry name" value="ENDO-1,4-BETA-XYLANASE 1"/>
    <property type="match status" value="1"/>
</dbReference>
<keyword evidence="7" id="KW-1185">Reference proteome</keyword>
<evidence type="ECO:0000313" key="6">
    <source>
        <dbReference type="EMBL" id="WDE97749.1"/>
    </source>
</evidence>
<dbReference type="EMBL" id="CP117812">
    <property type="protein sequence ID" value="WDE97749.1"/>
    <property type="molecule type" value="Genomic_DNA"/>
</dbReference>
<proteinExistence type="predicted"/>
<reference evidence="6 7" key="1">
    <citation type="submission" date="2023-02" db="EMBL/GenBank/DDBJ databases">
        <title>Genome sequence of Lentisphaera profundi SAORIC-696.</title>
        <authorList>
            <person name="Kim e."/>
            <person name="Cho J.-C."/>
            <person name="Choi A."/>
            <person name="Kang I."/>
        </authorList>
    </citation>
    <scope>NUCLEOTIDE SEQUENCE [LARGE SCALE GENOMIC DNA]</scope>
    <source>
        <strain evidence="6 7">SAORIC-696</strain>
    </source>
</reference>
<evidence type="ECO:0000256" key="3">
    <source>
        <dbReference type="ARBA" id="ARBA00023326"/>
    </source>
</evidence>
<evidence type="ECO:0000313" key="7">
    <source>
        <dbReference type="Proteomes" id="UP001214250"/>
    </source>
</evidence>
<accession>A0ABY7VYG6</accession>
<dbReference type="InterPro" id="IPR044846">
    <property type="entry name" value="GH10"/>
</dbReference>
<protein>
    <submittedName>
        <fullName evidence="6">Endo-1,4-beta-xylanase</fullName>
    </submittedName>
</protein>
<keyword evidence="2" id="KW-0119">Carbohydrate metabolism</keyword>
<dbReference type="RefSeq" id="WP_274152325.1">
    <property type="nucleotide sequence ID" value="NZ_CP117812.1"/>
</dbReference>
<keyword evidence="3" id="KW-0624">Polysaccharide degradation</keyword>
<dbReference type="InterPro" id="IPR001000">
    <property type="entry name" value="GH10_dom"/>
</dbReference>
<dbReference type="SUPFAM" id="SSF51445">
    <property type="entry name" value="(Trans)glycosidases"/>
    <property type="match status" value="1"/>
</dbReference>
<evidence type="ECO:0000256" key="1">
    <source>
        <dbReference type="ARBA" id="ARBA00022801"/>
    </source>
</evidence>
<evidence type="ECO:0000259" key="5">
    <source>
        <dbReference type="PROSITE" id="PS51760"/>
    </source>
</evidence>
<organism evidence="6 7">
    <name type="scientific">Lentisphaera profundi</name>
    <dbReference type="NCBI Taxonomy" id="1658616"/>
    <lineage>
        <taxon>Bacteria</taxon>
        <taxon>Pseudomonadati</taxon>
        <taxon>Lentisphaerota</taxon>
        <taxon>Lentisphaeria</taxon>
        <taxon>Lentisphaerales</taxon>
        <taxon>Lentisphaeraceae</taxon>
        <taxon>Lentisphaera</taxon>
    </lineage>
</organism>
<feature type="signal peptide" evidence="4">
    <location>
        <begin position="1"/>
        <end position="23"/>
    </location>
</feature>
<keyword evidence="1" id="KW-0378">Hydrolase</keyword>
<dbReference type="Pfam" id="PF00331">
    <property type="entry name" value="Glyco_hydro_10"/>
    <property type="match status" value="1"/>
</dbReference>
<dbReference type="PROSITE" id="PS51760">
    <property type="entry name" value="GH10_2"/>
    <property type="match status" value="1"/>
</dbReference>
<dbReference type="PANTHER" id="PTHR31490">
    <property type="entry name" value="GLYCOSYL HYDROLASE"/>
    <property type="match status" value="1"/>
</dbReference>
<evidence type="ECO:0000256" key="2">
    <source>
        <dbReference type="ARBA" id="ARBA00023277"/>
    </source>
</evidence>
<sequence length="426" mass="48805">MNKNFTTFVMCLCIFVSISNVIASETFSPLISGSNSGKVNQWKVEANKRIEKYRKADIVISIKDSDGQLLQGIDVQIKMIKHAFPFGTVVNSKNYLASTKFASIYRHNIKNFGFNAVTQTIFWNDFWDEDFKAQQKKANEFYKSEGFQVRGHTTIYPRWSNTPKEIKALSKVDAPKAISDHIKETASRMNGWYSDWDLVNEMYGHMDWIDSMGGMDSLAQWHKISKEKSPDTQIYYNHNGMICSTKNSRFRKNIFNMMKTMKEQNLIDGIGIEGHLNEDSPSPEVMYTYLDWYSELDLPIRITEFDLGGEDRQEHGRKFGEYLTTFFSHPNIKGITLWGFTDGFMWQKQKGLITPKGELLPAGEVYKNLVLNEWWTNVTGTTDSDGKLKIRGFLGDYEVTATIKGKKVKKKFSLSKSGVSSSLVIP</sequence>
<name>A0ABY7VYG6_9BACT</name>
<feature type="chain" id="PRO_5046762327" evidence="4">
    <location>
        <begin position="24"/>
        <end position="426"/>
    </location>
</feature>
<dbReference type="Proteomes" id="UP001214250">
    <property type="component" value="Chromosome 2"/>
</dbReference>
<dbReference type="Gene3D" id="3.20.20.80">
    <property type="entry name" value="Glycosidases"/>
    <property type="match status" value="1"/>
</dbReference>
<dbReference type="InterPro" id="IPR017853">
    <property type="entry name" value="GH"/>
</dbReference>